<dbReference type="InterPro" id="IPR044946">
    <property type="entry name" value="Restrct_endonuc_typeI_TRD_sf"/>
</dbReference>
<dbReference type="RefSeq" id="WP_303499713.1">
    <property type="nucleotide sequence ID" value="NZ_JAUOPU010000011.1"/>
</dbReference>
<evidence type="ECO:0000256" key="6">
    <source>
        <dbReference type="ARBA" id="ARBA00022691"/>
    </source>
</evidence>
<dbReference type="GO" id="GO:0009307">
    <property type="term" value="P:DNA restriction-modification system"/>
    <property type="evidence" value="ECO:0007669"/>
    <property type="project" value="UniProtKB-KW"/>
</dbReference>
<evidence type="ECO:0000313" key="12">
    <source>
        <dbReference type="EMBL" id="MDO6543247.1"/>
    </source>
</evidence>
<proteinExistence type="inferred from homology"/>
<evidence type="ECO:0000259" key="10">
    <source>
        <dbReference type="Pfam" id="PF01420"/>
    </source>
</evidence>
<dbReference type="EMBL" id="JAUOPU010000011">
    <property type="protein sequence ID" value="MDO6543247.1"/>
    <property type="molecule type" value="Genomic_DNA"/>
</dbReference>
<dbReference type="Pfam" id="PF02384">
    <property type="entry name" value="N6_Mtase"/>
    <property type="match status" value="1"/>
</dbReference>
<keyword evidence="8" id="KW-0238">DNA-binding</keyword>
<dbReference type="GO" id="GO:0003677">
    <property type="term" value="F:DNA binding"/>
    <property type="evidence" value="ECO:0007669"/>
    <property type="project" value="UniProtKB-KW"/>
</dbReference>
<accession>A0AAW7Y4G2</accession>
<comment type="similarity">
    <text evidence="2">Belongs to the type-I restriction system S methylase family.</text>
</comment>
<keyword evidence="6" id="KW-0949">S-adenosyl-L-methionine</keyword>
<evidence type="ECO:0000256" key="4">
    <source>
        <dbReference type="ARBA" id="ARBA00022603"/>
    </source>
</evidence>
<evidence type="ECO:0000256" key="1">
    <source>
        <dbReference type="ARBA" id="ARBA00006594"/>
    </source>
</evidence>
<organism evidence="12 13">
    <name type="scientific">Photobacterium sanguinicancri</name>
    <dbReference type="NCBI Taxonomy" id="875932"/>
    <lineage>
        <taxon>Bacteria</taxon>
        <taxon>Pseudomonadati</taxon>
        <taxon>Pseudomonadota</taxon>
        <taxon>Gammaproteobacteria</taxon>
        <taxon>Vibrionales</taxon>
        <taxon>Vibrionaceae</taxon>
        <taxon>Photobacterium</taxon>
    </lineage>
</organism>
<comment type="similarity">
    <text evidence="1">Belongs to the N(4)/N(6)-methyltransferase family.</text>
</comment>
<dbReference type="GO" id="GO:0008170">
    <property type="term" value="F:N-methyltransferase activity"/>
    <property type="evidence" value="ECO:0007669"/>
    <property type="project" value="InterPro"/>
</dbReference>
<dbReference type="AlphaFoldDB" id="A0AAW7Y4G2"/>
<evidence type="ECO:0000256" key="3">
    <source>
        <dbReference type="ARBA" id="ARBA00011900"/>
    </source>
</evidence>
<evidence type="ECO:0000259" key="11">
    <source>
        <dbReference type="Pfam" id="PF02384"/>
    </source>
</evidence>
<feature type="domain" description="Type I restriction modification DNA specificity" evidence="10">
    <location>
        <begin position="465"/>
        <end position="603"/>
    </location>
</feature>
<keyword evidence="7" id="KW-0680">Restriction system</keyword>
<gene>
    <name evidence="12" type="ORF">Q4568_11930</name>
</gene>
<dbReference type="PANTHER" id="PTHR42933:SF4">
    <property type="entry name" value="TYPE I RESTRICTION ENZYME ECOKI METHYLASE SUBUNIT"/>
    <property type="match status" value="1"/>
</dbReference>
<evidence type="ECO:0000256" key="7">
    <source>
        <dbReference type="ARBA" id="ARBA00022747"/>
    </source>
</evidence>
<dbReference type="PRINTS" id="PR00507">
    <property type="entry name" value="N12N6MTFRASE"/>
</dbReference>
<dbReference type="Gene3D" id="3.40.50.150">
    <property type="entry name" value="Vaccinia Virus protein VP39"/>
    <property type="match status" value="1"/>
</dbReference>
<evidence type="ECO:0000256" key="8">
    <source>
        <dbReference type="ARBA" id="ARBA00023125"/>
    </source>
</evidence>
<dbReference type="SUPFAM" id="SSF116734">
    <property type="entry name" value="DNA methylase specificity domain"/>
    <property type="match status" value="1"/>
</dbReference>
<evidence type="ECO:0000256" key="2">
    <source>
        <dbReference type="ARBA" id="ARBA00010923"/>
    </source>
</evidence>
<comment type="caution">
    <text evidence="12">The sequence shown here is derived from an EMBL/GenBank/DDBJ whole genome shotgun (WGS) entry which is preliminary data.</text>
</comment>
<protein>
    <recommendedName>
        <fullName evidence="3">site-specific DNA-methyltransferase (adenine-specific)</fullName>
        <ecNumber evidence="3">2.1.1.72</ecNumber>
    </recommendedName>
</protein>
<dbReference type="EC" id="2.1.1.72" evidence="3"/>
<dbReference type="InterPro" id="IPR000055">
    <property type="entry name" value="Restrct_endonuc_typeI_TRD"/>
</dbReference>
<feature type="domain" description="DNA methylase adenine-specific" evidence="11">
    <location>
        <begin position="131"/>
        <end position="415"/>
    </location>
</feature>
<dbReference type="InterPro" id="IPR029063">
    <property type="entry name" value="SAM-dependent_MTases_sf"/>
</dbReference>
<dbReference type="GO" id="GO:0009007">
    <property type="term" value="F:site-specific DNA-methyltransferase (adenine-specific) activity"/>
    <property type="evidence" value="ECO:0007669"/>
    <property type="project" value="UniProtKB-EC"/>
</dbReference>
<name>A0AAW7Y4G2_9GAMM</name>
<dbReference type="Pfam" id="PF01420">
    <property type="entry name" value="Methylase_S"/>
    <property type="match status" value="1"/>
</dbReference>
<keyword evidence="5" id="KW-0808">Transferase</keyword>
<dbReference type="GO" id="GO:0032259">
    <property type="term" value="P:methylation"/>
    <property type="evidence" value="ECO:0007669"/>
    <property type="project" value="UniProtKB-KW"/>
</dbReference>
<dbReference type="CDD" id="cd17266">
    <property type="entry name" value="RMtype1_S_Sau1132ORF3780P-TRD2-CR2_like"/>
    <property type="match status" value="1"/>
</dbReference>
<comment type="catalytic activity">
    <reaction evidence="9">
        <text>a 2'-deoxyadenosine in DNA + S-adenosyl-L-methionine = an N(6)-methyl-2'-deoxyadenosine in DNA + S-adenosyl-L-homocysteine + H(+)</text>
        <dbReference type="Rhea" id="RHEA:15197"/>
        <dbReference type="Rhea" id="RHEA-COMP:12418"/>
        <dbReference type="Rhea" id="RHEA-COMP:12419"/>
        <dbReference type="ChEBI" id="CHEBI:15378"/>
        <dbReference type="ChEBI" id="CHEBI:57856"/>
        <dbReference type="ChEBI" id="CHEBI:59789"/>
        <dbReference type="ChEBI" id="CHEBI:90615"/>
        <dbReference type="ChEBI" id="CHEBI:90616"/>
        <dbReference type="EC" id="2.1.1.72"/>
    </reaction>
</comment>
<dbReference type="InterPro" id="IPR051537">
    <property type="entry name" value="DNA_Adenine_Mtase"/>
</dbReference>
<dbReference type="PANTHER" id="PTHR42933">
    <property type="entry name" value="SLR6095 PROTEIN"/>
    <property type="match status" value="1"/>
</dbReference>
<reference evidence="12" key="1">
    <citation type="submission" date="2023-07" db="EMBL/GenBank/DDBJ databases">
        <title>Genome content predicts the carbon catabolic preferences of heterotrophic bacteria.</title>
        <authorList>
            <person name="Gralka M."/>
        </authorList>
    </citation>
    <scope>NUCLEOTIDE SEQUENCE</scope>
    <source>
        <strain evidence="12">G2M05</strain>
    </source>
</reference>
<dbReference type="Gene3D" id="3.90.220.20">
    <property type="entry name" value="DNA methylase specificity domains"/>
    <property type="match status" value="1"/>
</dbReference>
<sequence>MSNIEEKLIKLIDLARKDSGINSAKDAVEQISLLLLLKGIYYSRLLGGENNNHYSFENLFYDNDCFNGLKINSDFSSFKNILYRLEDDFSELRPEKLSSLYELLNILPLRIRSEKILERVICEISDIYFGDGLSEAYDKLVVKMVNDSISTGEYHSPKALVSAIVQVVKPISSQSIYDPAMGTARFFVESIKHVVGEKNTLLGDSLLITGRDISPFAYLVGTLNSLLNGLNINDVFLRDSLLEDDAKTYDLILSAIPFGKVKDIGKYENGNYHHTQSLELMFLKHTMRKLSKDGRAALIVPDGVLFSHNKETIILREELLTEFNLHSILSLPTGTLSPYTSVKTSVIFFENKNPEEYIWFYELKNQNPYNKKNQISERDLINFIESFPSRLETENSCLVSKKEILNREYSSLSIKLPDKNDEVESINLSDELSLLNEKKIEIDSSLSNLTDLLSENKKAKFVDRMTIGELFTTKSGKSLTKVDIEIEGDYPVYGGNGVMGFYKDFNVDGENIFIGRVGAHCGNVHFTKGPIWLTDNSFRVDVKLPEKVYLPYLAHVLRSLNLNKLSRGSAQPSISYSKIKDIEIYLPSYQQQVELSEWFEELQLQKQKVSEVIKEQTKKLNELTSYVINSNCLEARL</sequence>
<evidence type="ECO:0000256" key="5">
    <source>
        <dbReference type="ARBA" id="ARBA00022679"/>
    </source>
</evidence>
<keyword evidence="4 12" id="KW-0489">Methyltransferase</keyword>
<evidence type="ECO:0000313" key="13">
    <source>
        <dbReference type="Proteomes" id="UP001170624"/>
    </source>
</evidence>
<dbReference type="SUPFAM" id="SSF53335">
    <property type="entry name" value="S-adenosyl-L-methionine-dependent methyltransferases"/>
    <property type="match status" value="1"/>
</dbReference>
<evidence type="ECO:0000256" key="9">
    <source>
        <dbReference type="ARBA" id="ARBA00047942"/>
    </source>
</evidence>
<dbReference type="InterPro" id="IPR003356">
    <property type="entry name" value="DNA_methylase_A-5"/>
</dbReference>
<dbReference type="Proteomes" id="UP001170624">
    <property type="component" value="Unassembled WGS sequence"/>
</dbReference>